<dbReference type="AlphaFoldDB" id="A0AAN8KXX2"/>
<dbReference type="Pfam" id="PF00439">
    <property type="entry name" value="Bromodomain"/>
    <property type="match status" value="1"/>
</dbReference>
<dbReference type="PROSITE" id="PS50014">
    <property type="entry name" value="BROMODOMAIN_2"/>
    <property type="match status" value="1"/>
</dbReference>
<dbReference type="InterPro" id="IPR047174">
    <property type="entry name" value="BAZ1B"/>
</dbReference>
<dbReference type="GO" id="GO:0090535">
    <property type="term" value="C:WICH complex"/>
    <property type="evidence" value="ECO:0007669"/>
    <property type="project" value="InterPro"/>
</dbReference>
<keyword evidence="4 5" id="KW-0103">Bromodomain</keyword>
<evidence type="ECO:0000256" key="2">
    <source>
        <dbReference type="ARBA" id="ARBA00022771"/>
    </source>
</evidence>
<feature type="domain" description="Bromo" evidence="7">
    <location>
        <begin position="179"/>
        <end position="227"/>
    </location>
</feature>
<evidence type="ECO:0000259" key="7">
    <source>
        <dbReference type="PROSITE" id="PS50014"/>
    </source>
</evidence>
<feature type="compositionally biased region" description="Acidic residues" evidence="6">
    <location>
        <begin position="71"/>
        <end position="97"/>
    </location>
</feature>
<proteinExistence type="predicted"/>
<accession>A0AAN8KXX2</accession>
<dbReference type="PANTHER" id="PTHR46802">
    <property type="entry name" value="TYROSINE-PROTEIN KINASE BAZ1B"/>
    <property type="match status" value="1"/>
</dbReference>
<dbReference type="Gene3D" id="1.20.920.10">
    <property type="entry name" value="Bromodomain-like"/>
    <property type="match status" value="1"/>
</dbReference>
<dbReference type="GO" id="GO:0140801">
    <property type="term" value="F:histone H2AXY142 kinase activity"/>
    <property type="evidence" value="ECO:0007669"/>
    <property type="project" value="InterPro"/>
</dbReference>
<dbReference type="GO" id="GO:0006974">
    <property type="term" value="P:DNA damage response"/>
    <property type="evidence" value="ECO:0007669"/>
    <property type="project" value="TreeGrafter"/>
</dbReference>
<dbReference type="GO" id="GO:0008270">
    <property type="term" value="F:zinc ion binding"/>
    <property type="evidence" value="ECO:0007669"/>
    <property type="project" value="UniProtKB-KW"/>
</dbReference>
<feature type="region of interest" description="Disordered" evidence="6">
    <location>
        <begin position="70"/>
        <end position="165"/>
    </location>
</feature>
<sequence>MPPVLVLRDMVRIDKLILCDECNKAFHLFCLRPALYRILKGSGCAPPASPPCKDAAPRKMFFQTYSVNYNEDTEEEEDSEDEAESESEDSDEEDEEDKDYKAMGHSLRSRKKTKHSKASKASSKGGSKKHSPPSKPSKPRAAPSSPAEIDEMVRQSSKTGVRRQALELERSEEILQKLVKFRYSWPFREPVSVEEAEDYFDIISSPMDFQTMQAKFSEGQYRHAQELPGGRQAGVLQRRGVQPAGQLGALLHGQDGAVLHRAAPQAAARPQLPAPPPAEESQSDPSGLGG</sequence>
<keyword evidence="9" id="KW-1185">Reference proteome</keyword>
<dbReference type="Gene3D" id="3.30.40.10">
    <property type="entry name" value="Zinc/RING finger domain, C3HC4 (zinc finger)"/>
    <property type="match status" value="1"/>
</dbReference>
<keyword evidence="2" id="KW-0863">Zinc-finger</keyword>
<dbReference type="EMBL" id="JAGTTL010000032">
    <property type="protein sequence ID" value="KAK6296836.1"/>
    <property type="molecule type" value="Genomic_DNA"/>
</dbReference>
<organism evidence="8 9">
    <name type="scientific">Coregonus suidteri</name>
    <dbReference type="NCBI Taxonomy" id="861788"/>
    <lineage>
        <taxon>Eukaryota</taxon>
        <taxon>Metazoa</taxon>
        <taxon>Chordata</taxon>
        <taxon>Craniata</taxon>
        <taxon>Vertebrata</taxon>
        <taxon>Euteleostomi</taxon>
        <taxon>Actinopterygii</taxon>
        <taxon>Neopterygii</taxon>
        <taxon>Teleostei</taxon>
        <taxon>Protacanthopterygii</taxon>
        <taxon>Salmoniformes</taxon>
        <taxon>Salmonidae</taxon>
        <taxon>Coregoninae</taxon>
        <taxon>Coregonus</taxon>
    </lineage>
</organism>
<evidence type="ECO:0000313" key="8">
    <source>
        <dbReference type="EMBL" id="KAK6296836.1"/>
    </source>
</evidence>
<gene>
    <name evidence="8" type="ORF">J4Q44_G00329780</name>
</gene>
<evidence type="ECO:0000313" key="9">
    <source>
        <dbReference type="Proteomes" id="UP001356427"/>
    </source>
</evidence>
<evidence type="ECO:0000256" key="1">
    <source>
        <dbReference type="ARBA" id="ARBA00022723"/>
    </source>
</evidence>
<keyword evidence="1" id="KW-0479">Metal-binding</keyword>
<dbReference type="PRINTS" id="PR00503">
    <property type="entry name" value="BROMODOMAIN"/>
</dbReference>
<evidence type="ECO:0000256" key="6">
    <source>
        <dbReference type="SAM" id="MobiDB-lite"/>
    </source>
</evidence>
<comment type="caution">
    <text evidence="8">The sequence shown here is derived from an EMBL/GenBank/DDBJ whole genome shotgun (WGS) entry which is preliminary data.</text>
</comment>
<keyword evidence="3" id="KW-0862">Zinc</keyword>
<dbReference type="Proteomes" id="UP001356427">
    <property type="component" value="Unassembled WGS sequence"/>
</dbReference>
<evidence type="ECO:0000256" key="5">
    <source>
        <dbReference type="PROSITE-ProRule" id="PRU00035"/>
    </source>
</evidence>
<reference evidence="8 9" key="1">
    <citation type="submission" date="2021-04" db="EMBL/GenBank/DDBJ databases">
        <authorList>
            <person name="De Guttry C."/>
            <person name="Zahm M."/>
            <person name="Klopp C."/>
            <person name="Cabau C."/>
            <person name="Louis A."/>
            <person name="Berthelot C."/>
            <person name="Parey E."/>
            <person name="Roest Crollius H."/>
            <person name="Montfort J."/>
            <person name="Robinson-Rechavi M."/>
            <person name="Bucao C."/>
            <person name="Bouchez O."/>
            <person name="Gislard M."/>
            <person name="Lluch J."/>
            <person name="Milhes M."/>
            <person name="Lampietro C."/>
            <person name="Lopez Roques C."/>
            <person name="Donnadieu C."/>
            <person name="Braasch I."/>
            <person name="Desvignes T."/>
            <person name="Postlethwait J."/>
            <person name="Bobe J."/>
            <person name="Wedekind C."/>
            <person name="Guiguen Y."/>
        </authorList>
    </citation>
    <scope>NUCLEOTIDE SEQUENCE [LARGE SCALE GENOMIC DNA]</scope>
    <source>
        <strain evidence="8">Cs_M1</strain>
        <tissue evidence="8">Blood</tissue>
    </source>
</reference>
<feature type="region of interest" description="Disordered" evidence="6">
    <location>
        <begin position="261"/>
        <end position="290"/>
    </location>
</feature>
<evidence type="ECO:0000256" key="4">
    <source>
        <dbReference type="ARBA" id="ARBA00023117"/>
    </source>
</evidence>
<dbReference type="InterPro" id="IPR001487">
    <property type="entry name" value="Bromodomain"/>
</dbReference>
<dbReference type="InterPro" id="IPR013083">
    <property type="entry name" value="Znf_RING/FYVE/PHD"/>
</dbReference>
<dbReference type="InterPro" id="IPR036427">
    <property type="entry name" value="Bromodomain-like_sf"/>
</dbReference>
<dbReference type="InterPro" id="IPR011011">
    <property type="entry name" value="Znf_FYVE_PHD"/>
</dbReference>
<dbReference type="SUPFAM" id="SSF47370">
    <property type="entry name" value="Bromodomain"/>
    <property type="match status" value="1"/>
</dbReference>
<evidence type="ECO:0000256" key="3">
    <source>
        <dbReference type="ARBA" id="ARBA00022833"/>
    </source>
</evidence>
<dbReference type="SUPFAM" id="SSF57903">
    <property type="entry name" value="FYVE/PHD zinc finger"/>
    <property type="match status" value="1"/>
</dbReference>
<dbReference type="InterPro" id="IPR019787">
    <property type="entry name" value="Znf_PHD-finger"/>
</dbReference>
<protein>
    <recommendedName>
        <fullName evidence="7">Bromo domain-containing protein</fullName>
    </recommendedName>
</protein>
<feature type="compositionally biased region" description="Low complexity" evidence="6">
    <location>
        <begin position="261"/>
        <end position="271"/>
    </location>
</feature>
<feature type="compositionally biased region" description="Basic residues" evidence="6">
    <location>
        <begin position="107"/>
        <end position="118"/>
    </location>
</feature>
<name>A0AAN8KXX2_9TELE</name>
<dbReference type="PANTHER" id="PTHR46802:SF1">
    <property type="entry name" value="TYROSINE-PROTEIN KINASE BAZ1B"/>
    <property type="match status" value="1"/>
</dbReference>
<dbReference type="Pfam" id="PF00628">
    <property type="entry name" value="PHD"/>
    <property type="match status" value="1"/>
</dbReference>
<dbReference type="GO" id="GO:0042393">
    <property type="term" value="F:histone binding"/>
    <property type="evidence" value="ECO:0007669"/>
    <property type="project" value="TreeGrafter"/>
</dbReference>